<dbReference type="Pfam" id="PF00589">
    <property type="entry name" value="Phage_integrase"/>
    <property type="match status" value="1"/>
</dbReference>
<dbReference type="Gene3D" id="1.10.443.10">
    <property type="entry name" value="Intergrase catalytic core"/>
    <property type="match status" value="1"/>
</dbReference>
<keyword evidence="5" id="KW-1185">Reference proteome</keyword>
<evidence type="ECO:0000313" key="5">
    <source>
        <dbReference type="Proteomes" id="UP000474758"/>
    </source>
</evidence>
<accession>A0A6M1TTT4</accession>
<name>A0A6M1TTT4_9RHOB</name>
<dbReference type="PROSITE" id="PS51898">
    <property type="entry name" value="TYR_RECOMBINASE"/>
    <property type="match status" value="1"/>
</dbReference>
<dbReference type="Gene3D" id="1.10.150.130">
    <property type="match status" value="1"/>
</dbReference>
<evidence type="ECO:0000256" key="2">
    <source>
        <dbReference type="ARBA" id="ARBA00023172"/>
    </source>
</evidence>
<dbReference type="GO" id="GO:0015074">
    <property type="term" value="P:DNA integration"/>
    <property type="evidence" value="ECO:0007669"/>
    <property type="project" value="InterPro"/>
</dbReference>
<dbReference type="InterPro" id="IPR010998">
    <property type="entry name" value="Integrase_recombinase_N"/>
</dbReference>
<keyword evidence="1" id="KW-0238">DNA-binding</keyword>
<comment type="caution">
    <text evidence="4">The sequence shown here is derived from an EMBL/GenBank/DDBJ whole genome shotgun (WGS) entry which is preliminary data.</text>
</comment>
<dbReference type="EMBL" id="JAALFE010000001">
    <property type="protein sequence ID" value="NGQ89282.1"/>
    <property type="molecule type" value="Genomic_DNA"/>
</dbReference>
<dbReference type="SUPFAM" id="SSF56349">
    <property type="entry name" value="DNA breaking-rejoining enzymes"/>
    <property type="match status" value="1"/>
</dbReference>
<proteinExistence type="predicted"/>
<keyword evidence="2" id="KW-0233">DNA recombination</keyword>
<protein>
    <submittedName>
        <fullName evidence="4">Tyrosine-type recombinase/integrase</fullName>
    </submittedName>
</protein>
<dbReference type="GO" id="GO:0003677">
    <property type="term" value="F:DNA binding"/>
    <property type="evidence" value="ECO:0007669"/>
    <property type="project" value="UniProtKB-KW"/>
</dbReference>
<dbReference type="AlphaFoldDB" id="A0A6M1TTT4"/>
<evidence type="ECO:0000256" key="1">
    <source>
        <dbReference type="ARBA" id="ARBA00023125"/>
    </source>
</evidence>
<dbReference type="Proteomes" id="UP000474758">
    <property type="component" value="Unassembled WGS sequence"/>
</dbReference>
<sequence>MHSPHGKPSVKVVLKGVHKVKRRLASGETKTHHYAWRGGPRIEAEPDTPEFIAEFQRLTADRDRPTHHDGTFQFIINAYQRSPAFKDLAEATRSGYVRRIRKVEKEFGDLPIKVLDDPRIRGEALDWRDRIAVTAGTREADYCLTVMARIVSWAHDRRTIRENHLARPGRLHKGSRVDIIWSDTEVEAFLAVAEPHVALPFLIALSTAQRETDILRLTWKAYDGEVIRLRQSKGGKWLTVPLTVDLRAVLDAAKAKRTGPVICVNSRGKPWTLDGYKTSFGKAKAAAKIENRTFHDTRGTAVVNLALSGCTVPEICSITGHSPTDANSILSKHYLGPDRRLAESAIGKLETWQKGKAEA</sequence>
<organism evidence="4 5">
    <name type="scientific">Paragemmobacter kunshanensis</name>
    <dbReference type="NCBI Taxonomy" id="2583234"/>
    <lineage>
        <taxon>Bacteria</taxon>
        <taxon>Pseudomonadati</taxon>
        <taxon>Pseudomonadota</taxon>
        <taxon>Alphaproteobacteria</taxon>
        <taxon>Rhodobacterales</taxon>
        <taxon>Paracoccaceae</taxon>
        <taxon>Paragemmobacter</taxon>
    </lineage>
</organism>
<evidence type="ECO:0000259" key="3">
    <source>
        <dbReference type="PROSITE" id="PS51898"/>
    </source>
</evidence>
<feature type="domain" description="Tyr recombinase" evidence="3">
    <location>
        <begin position="175"/>
        <end position="347"/>
    </location>
</feature>
<dbReference type="GO" id="GO:0006310">
    <property type="term" value="P:DNA recombination"/>
    <property type="evidence" value="ECO:0007669"/>
    <property type="project" value="UniProtKB-KW"/>
</dbReference>
<dbReference type="InterPro" id="IPR011010">
    <property type="entry name" value="DNA_brk_join_enz"/>
</dbReference>
<reference evidence="4 5" key="1">
    <citation type="submission" date="2020-02" db="EMBL/GenBank/DDBJ databases">
        <title>Rhodobacter translucens sp. nov., a novel bacterium isolated from activated sludge.</title>
        <authorList>
            <person name="Liu J."/>
        </authorList>
    </citation>
    <scope>NUCLEOTIDE SEQUENCE [LARGE SCALE GENOMIC DNA]</scope>
    <source>
        <strain evidence="4 5">HX-7-19</strain>
    </source>
</reference>
<dbReference type="InterPro" id="IPR013762">
    <property type="entry name" value="Integrase-like_cat_sf"/>
</dbReference>
<gene>
    <name evidence="4" type="ORF">G5V65_00115</name>
</gene>
<dbReference type="InterPro" id="IPR002104">
    <property type="entry name" value="Integrase_catalytic"/>
</dbReference>
<evidence type="ECO:0000313" key="4">
    <source>
        <dbReference type="EMBL" id="NGQ89282.1"/>
    </source>
</evidence>